<dbReference type="InterPro" id="IPR005101">
    <property type="entry name" value="Cryptochr/Photolyase_FAD-bd"/>
</dbReference>
<dbReference type="InterPro" id="IPR036134">
    <property type="entry name" value="Crypto/Photolyase_FAD-like_sf"/>
</dbReference>
<proteinExistence type="inferred from homology"/>
<dbReference type="NCBIfam" id="TIGR02765">
    <property type="entry name" value="crypto_DASH"/>
    <property type="match status" value="1"/>
</dbReference>
<comment type="cofactor">
    <cofactor evidence="5 6">
        <name>FAD</name>
        <dbReference type="ChEBI" id="CHEBI:57692"/>
    </cofactor>
    <text evidence="5 6">Binds 1 FAD per subunit.</text>
</comment>
<evidence type="ECO:0000256" key="7">
    <source>
        <dbReference type="SAM" id="MobiDB-lite"/>
    </source>
</evidence>
<feature type="region of interest" description="Disordered" evidence="7">
    <location>
        <begin position="549"/>
        <end position="580"/>
    </location>
</feature>
<dbReference type="Pfam" id="PF00875">
    <property type="entry name" value="DNA_photolyase"/>
    <property type="match status" value="1"/>
</dbReference>
<keyword evidence="2 5" id="KW-0285">Flavoprotein</keyword>
<feature type="region of interest" description="Disordered" evidence="7">
    <location>
        <begin position="15"/>
        <end position="36"/>
    </location>
</feature>
<evidence type="ECO:0000256" key="6">
    <source>
        <dbReference type="RuleBase" id="RU367151"/>
    </source>
</evidence>
<gene>
    <name evidence="9" type="ORF">Vbra_11498</name>
</gene>
<dbReference type="InterPro" id="IPR002081">
    <property type="entry name" value="Cryptochrome/DNA_photolyase_1"/>
</dbReference>
<evidence type="ECO:0000256" key="1">
    <source>
        <dbReference type="ARBA" id="ARBA00005862"/>
    </source>
</evidence>
<dbReference type="VEuPathDB" id="CryptoDB:Vbra_11498"/>
<dbReference type="PANTHER" id="PTHR11455">
    <property type="entry name" value="CRYPTOCHROME"/>
    <property type="match status" value="1"/>
</dbReference>
<feature type="binding site" evidence="5">
    <location>
        <begin position="318"/>
        <end position="322"/>
    </location>
    <ligand>
        <name>FAD</name>
        <dbReference type="ChEBI" id="CHEBI:57692"/>
    </ligand>
</feature>
<name>A0A0G4EDV2_VITBC</name>
<reference evidence="9 10" key="1">
    <citation type="submission" date="2014-11" db="EMBL/GenBank/DDBJ databases">
        <authorList>
            <person name="Zhu J."/>
            <person name="Qi W."/>
            <person name="Song R."/>
        </authorList>
    </citation>
    <scope>NUCLEOTIDE SEQUENCE [LARGE SCALE GENOMIC DNA]</scope>
</reference>
<feature type="binding site" evidence="5">
    <location>
        <position position="305"/>
    </location>
    <ligand>
        <name>FAD</name>
        <dbReference type="ChEBI" id="CHEBI:57692"/>
    </ligand>
</feature>
<comment type="cofactor">
    <cofactor evidence="6">
        <name>(6R)-5,10-methylene-5,6,7,8-tetrahydrofolate</name>
        <dbReference type="ChEBI" id="CHEBI:15636"/>
    </cofactor>
    <text evidence="6">Binds 1 5,10-methenyltetrahydrofolate (MTHF) per subunit.</text>
</comment>
<feature type="compositionally biased region" description="Basic residues" evidence="7">
    <location>
        <begin position="571"/>
        <end position="580"/>
    </location>
</feature>
<evidence type="ECO:0000313" key="9">
    <source>
        <dbReference type="EMBL" id="CEL94135.1"/>
    </source>
</evidence>
<dbReference type="GO" id="GO:0003677">
    <property type="term" value="F:DNA binding"/>
    <property type="evidence" value="ECO:0007669"/>
    <property type="project" value="TreeGrafter"/>
</dbReference>
<protein>
    <recommendedName>
        <fullName evidence="6">Cryptochrome DASH</fullName>
    </recommendedName>
</protein>
<dbReference type="SUPFAM" id="SSF48173">
    <property type="entry name" value="Cryptochrome/photolyase FAD-binding domain"/>
    <property type="match status" value="1"/>
</dbReference>
<evidence type="ECO:0000256" key="5">
    <source>
        <dbReference type="PIRSR" id="PIRSR602081-1"/>
    </source>
</evidence>
<dbReference type="Gene3D" id="1.10.579.10">
    <property type="entry name" value="DNA Cyclobutane Dipyrimidine Photolyase, subunit A, domain 3"/>
    <property type="match status" value="1"/>
</dbReference>
<evidence type="ECO:0000259" key="8">
    <source>
        <dbReference type="PROSITE" id="PS51645"/>
    </source>
</evidence>
<dbReference type="InterPro" id="IPR014729">
    <property type="entry name" value="Rossmann-like_a/b/a_fold"/>
</dbReference>
<evidence type="ECO:0000256" key="3">
    <source>
        <dbReference type="ARBA" id="ARBA00022827"/>
    </source>
</evidence>
<dbReference type="PROSITE" id="PS51645">
    <property type="entry name" value="PHR_CRY_ALPHA_BETA"/>
    <property type="match status" value="1"/>
</dbReference>
<evidence type="ECO:0000313" key="10">
    <source>
        <dbReference type="Proteomes" id="UP000041254"/>
    </source>
</evidence>
<dbReference type="OMA" id="YVCEEIR"/>
<dbReference type="GO" id="GO:0071949">
    <property type="term" value="F:FAD binding"/>
    <property type="evidence" value="ECO:0007669"/>
    <property type="project" value="TreeGrafter"/>
</dbReference>
<keyword evidence="4 6" id="KW-0157">Chromophore</keyword>
<evidence type="ECO:0000256" key="4">
    <source>
        <dbReference type="ARBA" id="ARBA00022991"/>
    </source>
</evidence>
<feature type="binding site" evidence="5">
    <location>
        <begin position="461"/>
        <end position="463"/>
    </location>
    <ligand>
        <name>FAD</name>
        <dbReference type="ChEBI" id="CHEBI:57692"/>
    </ligand>
</feature>
<dbReference type="AlphaFoldDB" id="A0A0G4EDV2"/>
<dbReference type="PANTHER" id="PTHR11455:SF22">
    <property type="entry name" value="CRYPTOCHROME DASH"/>
    <property type="match status" value="1"/>
</dbReference>
<keyword evidence="10" id="KW-1185">Reference proteome</keyword>
<dbReference type="EMBL" id="CDMY01000206">
    <property type="protein sequence ID" value="CEL94135.1"/>
    <property type="molecule type" value="Genomic_DNA"/>
</dbReference>
<dbReference type="STRING" id="1169540.A0A0G4EDV2"/>
<dbReference type="InterPro" id="IPR018394">
    <property type="entry name" value="DNA_photolyase_1_CS_C"/>
</dbReference>
<evidence type="ECO:0000256" key="2">
    <source>
        <dbReference type="ARBA" id="ARBA00022630"/>
    </source>
</evidence>
<dbReference type="InterPro" id="IPR036155">
    <property type="entry name" value="Crypto/Photolyase_N_sf"/>
</dbReference>
<dbReference type="InterPro" id="IPR014133">
    <property type="entry name" value="Cry_DASH"/>
</dbReference>
<dbReference type="InterPro" id="IPR006050">
    <property type="entry name" value="DNA_photolyase_N"/>
</dbReference>
<dbReference type="SUPFAM" id="SSF52425">
    <property type="entry name" value="Cryptochrome/photolyase, N-terminal domain"/>
    <property type="match status" value="1"/>
</dbReference>
<dbReference type="Gene3D" id="3.40.50.620">
    <property type="entry name" value="HUPs"/>
    <property type="match status" value="1"/>
</dbReference>
<dbReference type="PRINTS" id="PR00147">
    <property type="entry name" value="DNAPHOTLYASE"/>
</dbReference>
<comment type="function">
    <text evidence="6">May have a photoreceptor function.</text>
</comment>
<feature type="domain" description="Photolyase/cryptochrome alpha/beta" evidence="8">
    <location>
        <begin position="42"/>
        <end position="189"/>
    </location>
</feature>
<dbReference type="Pfam" id="PF03441">
    <property type="entry name" value="FAD_binding_7"/>
    <property type="match status" value="1"/>
</dbReference>
<keyword evidence="3 5" id="KW-0274">FAD</keyword>
<accession>A0A0G4EDV2</accession>
<dbReference type="PhylomeDB" id="A0A0G4EDV2"/>
<sequence length="580" mass="64694">MAAFLPSPPLRQLRSAAARSTSPSLQLRAASDKAATPGSARHRVVVWFRNDLRLHDHPGLSTAIEQVRRLGADKAEVLPVFCIDPRQFGISEWGSPKTGIFRARFLVESVADLKRQLRGLGSDLLVAIGQPETILPELATLPSEKGQPERATVVASEEVTSEETAVQDAVRRNLRSQKAELSLHWSSTLHHIDDIRSIFDRDLRTMPTVFTPFRTKVEARLLPGATLPTPQQGDVGAAPKIDLTKACLDASFDLVPRVEDLPWAGGRPPEAHSWSQPAVLDFRGGEEEGLKRLSHYVWSDHIATYFDTRNGMLGADYSSKLSPWLAHGCLSPRRIYEEVAKYESERVKNKSTYWLVFELLWRDYFRFFALKNGRRVFQQRGIAFTSPPPPPIRQDGKAEELLDAWKNGQTGVPLVDANMRELAATGFMSNRGRQNVGSFLALDLCLDWRYGADHFESLLLDYDVCSNWGNWVAIAGRIGGRLNRFNIPRQARTYDPQGEYVRVWCPELRNVPTEYIFEPWTMPASVQQKSGCVIGVDYPQCVVGANHWPPSSASGGGRAARPPRSPSGRGRGGKKGRVAR</sequence>
<feature type="compositionally biased region" description="Low complexity" evidence="7">
    <location>
        <begin position="549"/>
        <end position="568"/>
    </location>
</feature>
<organism evidence="9 10">
    <name type="scientific">Vitrella brassicaformis (strain CCMP3155)</name>
    <dbReference type="NCBI Taxonomy" id="1169540"/>
    <lineage>
        <taxon>Eukaryota</taxon>
        <taxon>Sar</taxon>
        <taxon>Alveolata</taxon>
        <taxon>Colpodellida</taxon>
        <taxon>Vitrellaceae</taxon>
        <taxon>Vitrella</taxon>
    </lineage>
</organism>
<dbReference type="PROSITE" id="PS00394">
    <property type="entry name" value="DNA_PHOTOLYASES_1_1"/>
    <property type="match status" value="1"/>
</dbReference>
<dbReference type="GO" id="GO:0003904">
    <property type="term" value="F:deoxyribodipyrimidine photo-lyase activity"/>
    <property type="evidence" value="ECO:0007669"/>
    <property type="project" value="TreeGrafter"/>
</dbReference>
<dbReference type="Proteomes" id="UP000041254">
    <property type="component" value="Unassembled WGS sequence"/>
</dbReference>
<dbReference type="OrthoDB" id="444763at2759"/>
<dbReference type="Gene3D" id="1.25.40.80">
    <property type="match status" value="1"/>
</dbReference>
<dbReference type="InParanoid" id="A0A0G4EDV2"/>
<comment type="similarity">
    <text evidence="1 6">Belongs to the DNA photolyase class-1 family.</text>
</comment>
<dbReference type="GO" id="GO:0000719">
    <property type="term" value="P:photoreactive repair"/>
    <property type="evidence" value="ECO:0007669"/>
    <property type="project" value="TreeGrafter"/>
</dbReference>